<dbReference type="EMBL" id="BDIP01000775">
    <property type="protein sequence ID" value="GIQ82672.1"/>
    <property type="molecule type" value="Genomic_DNA"/>
</dbReference>
<evidence type="ECO:0000313" key="2">
    <source>
        <dbReference type="EMBL" id="GIQ83650.1"/>
    </source>
</evidence>
<keyword evidence="3" id="KW-1185">Reference proteome</keyword>
<dbReference type="EMBL" id="BDIP01001129">
    <property type="protein sequence ID" value="GIQ83650.1"/>
    <property type="molecule type" value="Genomic_DNA"/>
</dbReference>
<dbReference type="Proteomes" id="UP000265618">
    <property type="component" value="Unassembled WGS sequence"/>
</dbReference>
<reference evidence="2 3" key="2">
    <citation type="journal article" date="2018" name="PLoS ONE">
        <title>The draft genome of Kipferlia bialata reveals reductive genome evolution in fornicate parasites.</title>
        <authorList>
            <person name="Tanifuji G."/>
            <person name="Takabayashi S."/>
            <person name="Kume K."/>
            <person name="Takagi M."/>
            <person name="Nakayama T."/>
            <person name="Kamikawa R."/>
            <person name="Inagaki Y."/>
            <person name="Hashimoto T."/>
        </authorList>
    </citation>
    <scope>NUCLEOTIDE SEQUENCE [LARGE SCALE GENOMIC DNA]</scope>
    <source>
        <strain evidence="2">NY0173</strain>
    </source>
</reference>
<evidence type="ECO:0000313" key="1">
    <source>
        <dbReference type="EMBL" id="GIQ82672.1"/>
    </source>
</evidence>
<sequence length="696" mass="71976">MSKKRQLPTDLLQLSYSDALRQLDDHISQYERLDAGVIAAVEHIETHSRPAHSDTTPAIMSLGGALAATLQQHSTAKTHLDAGAEAKREFNRACPPSSQASLASLQVLLDNASTLKGVLSELRTLESWVGSDAPHPASDVSRLARAASLASRVPKLAKCAEAHANAKKRAVSRLKQELTTALSQLPSLSGSPVSPTMRDPVLSICTGLESMGAASDMVSSVRSYLEGPTHLPTEGLSRLCTLYSYLGPKRMTAVLEAGQPGGHRLKGLVSSLTQGLSAGDSAYSWEAVTRHLAPVYAQLVQGSVPQEVQEVLRKGVRSSILAQAEASTVHAVTCKSPLPKMPSAGPPPSVVDGLAHATGAFSSALRPVLLCCTEEGVGLRGQPPAPLSLDVQQATQAAVASLTSDYGNRVIKGLSGVTSARLTDVAVSGRGLVTKGKADAAPLPTMRQALQGVHDSVDWEGVFGERTPFSPPSEYLTALPLPPLPVPASGSPHAFSVMSPGSAASLVKACMGLARQLAKAPPSAPISAVQVFVAALQRAAEELLFLSLLHPVSSPLAAYGHKVRALLSAPTPLVPPEASVDIASAGNALLLVPAAAESALSQSEVSGHSVSGSGGVMSVSAWAQDIASNAATRVCGLLQLGVSRASRGGAMQARADAVYLRAVCDAVKADKASSMLGSLVQVCDKRCRALGFTAEL</sequence>
<gene>
    <name evidence="1" type="ORF">KIPB_003848</name>
    <name evidence="2" type="ORF">KIPB_005003</name>
</gene>
<dbReference type="AlphaFoldDB" id="A0A9K3CWV6"/>
<protein>
    <submittedName>
        <fullName evidence="2">Uncharacterized protein</fullName>
    </submittedName>
</protein>
<proteinExistence type="predicted"/>
<name>A0A9K3CWV6_9EUKA</name>
<reference evidence="2" key="1">
    <citation type="submission" date="2016-10" db="EMBL/GenBank/DDBJ databases">
        <authorList>
            <person name="Tanifuji G."/>
            <person name="Kume K."/>
            <person name="Nakayama T."/>
            <person name="Takabayashi S."/>
            <person name="Hashimoto T."/>
        </authorList>
    </citation>
    <scope>NUCLEOTIDE SEQUENCE</scope>
    <source>
        <strain evidence="2">NY0173</strain>
    </source>
</reference>
<organism evidence="2 3">
    <name type="scientific">Kipferlia bialata</name>
    <dbReference type="NCBI Taxonomy" id="797122"/>
    <lineage>
        <taxon>Eukaryota</taxon>
        <taxon>Metamonada</taxon>
        <taxon>Carpediemonas-like organisms</taxon>
        <taxon>Kipferlia</taxon>
    </lineage>
</organism>
<accession>A0A9K3CWV6</accession>
<comment type="caution">
    <text evidence="2">The sequence shown here is derived from an EMBL/GenBank/DDBJ whole genome shotgun (WGS) entry which is preliminary data.</text>
</comment>
<evidence type="ECO:0000313" key="3">
    <source>
        <dbReference type="Proteomes" id="UP000265618"/>
    </source>
</evidence>